<dbReference type="GO" id="GO:0005507">
    <property type="term" value="F:copper ion binding"/>
    <property type="evidence" value="ECO:0007669"/>
    <property type="project" value="InterPro"/>
</dbReference>
<dbReference type="SUPFAM" id="SSF81464">
    <property type="entry name" value="Cytochrome c oxidase subunit II-like, transmembrane region"/>
    <property type="match status" value="1"/>
</dbReference>
<dbReference type="PROSITE" id="PS50999">
    <property type="entry name" value="COX2_TM"/>
    <property type="match status" value="1"/>
</dbReference>
<dbReference type="InterPro" id="IPR036257">
    <property type="entry name" value="Cyt_c_oxidase_su2_TM_sf"/>
</dbReference>
<evidence type="ECO:0000256" key="13">
    <source>
        <dbReference type="RuleBase" id="RU000456"/>
    </source>
</evidence>
<dbReference type="PANTHER" id="PTHR22888">
    <property type="entry name" value="CYTOCHROME C OXIDASE, SUBUNIT II"/>
    <property type="match status" value="1"/>
</dbReference>
<keyword evidence="5 13" id="KW-0812">Transmembrane</keyword>
<dbReference type="PRINTS" id="PR01166">
    <property type="entry name" value="CYCOXIDASEII"/>
</dbReference>
<evidence type="ECO:0000256" key="8">
    <source>
        <dbReference type="ARBA" id="ARBA00022982"/>
    </source>
</evidence>
<evidence type="ECO:0000256" key="4">
    <source>
        <dbReference type="ARBA" id="ARBA00022660"/>
    </source>
</evidence>
<keyword evidence="6 14" id="KW-0479">Metal-binding</keyword>
<dbReference type="InterPro" id="IPR002429">
    <property type="entry name" value="CcO_II-like_C"/>
</dbReference>
<dbReference type="InterPro" id="IPR008972">
    <property type="entry name" value="Cupredoxin"/>
</dbReference>
<dbReference type="GO" id="GO:0005886">
    <property type="term" value="C:plasma membrane"/>
    <property type="evidence" value="ECO:0007669"/>
    <property type="project" value="UniProtKB-SubCell"/>
</dbReference>
<dbReference type="EC" id="7.1.1.9" evidence="14"/>
<evidence type="ECO:0000256" key="6">
    <source>
        <dbReference type="ARBA" id="ARBA00022723"/>
    </source>
</evidence>
<dbReference type="PROSITE" id="PS50857">
    <property type="entry name" value="COX2_CUA"/>
    <property type="match status" value="1"/>
</dbReference>
<evidence type="ECO:0000256" key="7">
    <source>
        <dbReference type="ARBA" id="ARBA00022967"/>
    </source>
</evidence>
<dbReference type="Gene3D" id="1.10.287.90">
    <property type="match status" value="1"/>
</dbReference>
<comment type="similarity">
    <text evidence="2 13">Belongs to the cytochrome c oxidase subunit 2 family.</text>
</comment>
<protein>
    <recommendedName>
        <fullName evidence="14">Cytochrome c oxidase subunit 2</fullName>
        <ecNumber evidence="14">7.1.1.9</ecNumber>
    </recommendedName>
</protein>
<comment type="function">
    <text evidence="14">Subunits I and II form the functional core of the enzyme complex. Electrons originating in cytochrome c are transferred via heme a and Cu(A) to the binuclear center formed by heme a3 and Cu(B).</text>
</comment>
<evidence type="ECO:0000256" key="11">
    <source>
        <dbReference type="ARBA" id="ARBA00023136"/>
    </source>
</evidence>
<dbReference type="GO" id="GO:0042773">
    <property type="term" value="P:ATP synthesis coupled electron transport"/>
    <property type="evidence" value="ECO:0007669"/>
    <property type="project" value="TreeGrafter"/>
</dbReference>
<organism evidence="18">
    <name type="scientific">Candidatus Hodgkinia cicadicola</name>
    <dbReference type="NCBI Taxonomy" id="573658"/>
    <lineage>
        <taxon>Bacteria</taxon>
        <taxon>Pseudomonadati</taxon>
        <taxon>Pseudomonadota</taxon>
        <taxon>Alphaproteobacteria</taxon>
        <taxon>Hyphomicrobiales</taxon>
        <taxon>Candidatus Hodgkinia</taxon>
    </lineage>
</organism>
<keyword evidence="4 13" id="KW-0679">Respiratory chain</keyword>
<comment type="subcellular location">
    <subcellularLocation>
        <location evidence="13">Cell membrane</location>
        <topology evidence="13">Multi-pass membrane protein</topology>
    </subcellularLocation>
    <subcellularLocation>
        <location evidence="1">Membrane</location>
        <topology evidence="1">Multi-pass membrane protein</topology>
    </subcellularLocation>
</comment>
<feature type="domain" description="Cytochrome oxidase subunit II transmembrane region profile" evidence="17">
    <location>
        <begin position="67"/>
        <end position="162"/>
    </location>
</feature>
<evidence type="ECO:0000256" key="5">
    <source>
        <dbReference type="ARBA" id="ARBA00022692"/>
    </source>
</evidence>
<feature type="transmembrane region" description="Helical" evidence="15">
    <location>
        <begin position="95"/>
        <end position="116"/>
    </location>
</feature>
<evidence type="ECO:0000256" key="12">
    <source>
        <dbReference type="ARBA" id="ARBA00047816"/>
    </source>
</evidence>
<accession>A0A097GZT0</accession>
<dbReference type="InterPro" id="IPR045187">
    <property type="entry name" value="CcO_II"/>
</dbReference>
<evidence type="ECO:0000256" key="9">
    <source>
        <dbReference type="ARBA" id="ARBA00022989"/>
    </source>
</evidence>
<evidence type="ECO:0000256" key="15">
    <source>
        <dbReference type="SAM" id="Phobius"/>
    </source>
</evidence>
<keyword evidence="7" id="KW-1278">Translocase</keyword>
<dbReference type="GO" id="GO:0004129">
    <property type="term" value="F:cytochrome-c oxidase activity"/>
    <property type="evidence" value="ECO:0007669"/>
    <property type="project" value="UniProtKB-EC"/>
</dbReference>
<feature type="transmembrane region" description="Helical" evidence="15">
    <location>
        <begin position="136"/>
        <end position="155"/>
    </location>
</feature>
<sequence>MFVRVRIIRKRSPRLYNHETKLNKNEYNRNICRRRREFGVLQAGGNSSGLRLHCSIGTGTVSVYIASPRNWQINLQKSASPVMAHTARLARLTNILLIPTAVIFPIIIITLCIKYNENVLTKHKRVNTSVLLEGLWATIPAAILVCICSPSLKLLKRQLIQKKAPYATIKVVAFQWYWNYEYSFKQNKFKYDSNIIRDDQRQSLRKTNLKSYPRLLTVDYELIIPATQVIRLLITSADVVHAFAVPSLGVKTDAIPGKINETWLKATRTGIYYGQCSEFCGKDHSYMPIAIRVTDEISFKNWTQKANVDLENAFNSLRNEHRDE</sequence>
<keyword evidence="11 15" id="KW-0472">Membrane</keyword>
<reference evidence="18" key="1">
    <citation type="journal article" date="2014" name="Cell">
        <title>Sympatric speciation in a bacterial endosymbiont results in two genomes with the functionality of one.</title>
        <authorList>
            <person name="Van Leuven J.T."/>
            <person name="Meister R.C."/>
            <person name="Simon C."/>
            <person name="McCutcheon J.P."/>
        </authorList>
    </citation>
    <scope>NUCLEOTIDE SEQUENCE</scope>
    <source>
        <strain evidence="18">TETAUR1a</strain>
    </source>
</reference>
<dbReference type="PANTHER" id="PTHR22888:SF9">
    <property type="entry name" value="CYTOCHROME C OXIDASE SUBUNIT 2"/>
    <property type="match status" value="1"/>
</dbReference>
<evidence type="ECO:0000256" key="3">
    <source>
        <dbReference type="ARBA" id="ARBA00022448"/>
    </source>
</evidence>
<name>A0A097GZT0_9HYPH</name>
<dbReference type="GO" id="GO:0016491">
    <property type="term" value="F:oxidoreductase activity"/>
    <property type="evidence" value="ECO:0007669"/>
    <property type="project" value="UniProtKB-KW"/>
</dbReference>
<evidence type="ECO:0000256" key="14">
    <source>
        <dbReference type="RuleBase" id="RU004024"/>
    </source>
</evidence>
<keyword evidence="9 15" id="KW-1133">Transmembrane helix</keyword>
<feature type="domain" description="Cytochrome oxidase subunit II copper A binding" evidence="16">
    <location>
        <begin position="164"/>
        <end position="305"/>
    </location>
</feature>
<evidence type="ECO:0000259" key="17">
    <source>
        <dbReference type="PROSITE" id="PS50999"/>
    </source>
</evidence>
<keyword evidence="18" id="KW-0560">Oxidoreductase</keyword>
<dbReference type="Pfam" id="PF02790">
    <property type="entry name" value="COX2_TM"/>
    <property type="match status" value="1"/>
</dbReference>
<evidence type="ECO:0000313" key="18">
    <source>
        <dbReference type="EMBL" id="AIT41418.1"/>
    </source>
</evidence>
<keyword evidence="10 14" id="KW-0186">Copper</keyword>
<dbReference type="SUPFAM" id="SSF49503">
    <property type="entry name" value="Cupredoxins"/>
    <property type="match status" value="1"/>
</dbReference>
<evidence type="ECO:0000259" key="16">
    <source>
        <dbReference type="PROSITE" id="PS50857"/>
    </source>
</evidence>
<evidence type="ECO:0000256" key="1">
    <source>
        <dbReference type="ARBA" id="ARBA00004141"/>
    </source>
</evidence>
<evidence type="ECO:0000256" key="10">
    <source>
        <dbReference type="ARBA" id="ARBA00023008"/>
    </source>
</evidence>
<keyword evidence="8 13" id="KW-0249">Electron transport</keyword>
<dbReference type="EMBL" id="KJ939343">
    <property type="protein sequence ID" value="AIT41418.1"/>
    <property type="molecule type" value="Genomic_DNA"/>
</dbReference>
<dbReference type="AlphaFoldDB" id="A0A097GZT0"/>
<dbReference type="PROSITE" id="PS00078">
    <property type="entry name" value="COX2"/>
    <property type="match status" value="1"/>
</dbReference>
<evidence type="ECO:0000256" key="2">
    <source>
        <dbReference type="ARBA" id="ARBA00007866"/>
    </source>
</evidence>
<dbReference type="InterPro" id="IPR001505">
    <property type="entry name" value="Copper_CuA"/>
</dbReference>
<comment type="cofactor">
    <cofactor evidence="14">
        <name>Cu cation</name>
        <dbReference type="ChEBI" id="CHEBI:23378"/>
    </cofactor>
    <text evidence="14">Binds a copper A center.</text>
</comment>
<keyword evidence="3 13" id="KW-0813">Transport</keyword>
<proteinExistence type="inferred from homology"/>
<comment type="catalytic activity">
    <reaction evidence="12 14">
        <text>4 Fe(II)-[cytochrome c] + O2 + 8 H(+)(in) = 4 Fe(III)-[cytochrome c] + 2 H2O + 4 H(+)(out)</text>
        <dbReference type="Rhea" id="RHEA:11436"/>
        <dbReference type="Rhea" id="RHEA-COMP:10350"/>
        <dbReference type="Rhea" id="RHEA-COMP:14399"/>
        <dbReference type="ChEBI" id="CHEBI:15377"/>
        <dbReference type="ChEBI" id="CHEBI:15378"/>
        <dbReference type="ChEBI" id="CHEBI:15379"/>
        <dbReference type="ChEBI" id="CHEBI:29033"/>
        <dbReference type="ChEBI" id="CHEBI:29034"/>
        <dbReference type="EC" id="7.1.1.9"/>
    </reaction>
</comment>
<gene>
    <name evidence="18" type="primary">ctaC</name>
    <name evidence="18" type="ORF">HCTETAUR1_011</name>
</gene>
<dbReference type="Pfam" id="PF00116">
    <property type="entry name" value="COX2"/>
    <property type="match status" value="1"/>
</dbReference>
<dbReference type="InterPro" id="IPR011759">
    <property type="entry name" value="Cyt_c_oxidase_su2_TM_dom"/>
</dbReference>
<dbReference type="Gene3D" id="2.60.40.420">
    <property type="entry name" value="Cupredoxins - blue copper proteins"/>
    <property type="match status" value="1"/>
</dbReference>